<evidence type="ECO:0000256" key="8">
    <source>
        <dbReference type="ARBA" id="ARBA00022679"/>
    </source>
</evidence>
<dbReference type="InterPro" id="IPR022311">
    <property type="entry name" value="PolX-like"/>
</dbReference>
<dbReference type="InterPro" id="IPR047967">
    <property type="entry name" value="PolX_PHP"/>
</dbReference>
<evidence type="ECO:0000256" key="10">
    <source>
        <dbReference type="ARBA" id="ARBA00022705"/>
    </source>
</evidence>
<dbReference type="Pfam" id="PF14791">
    <property type="entry name" value="DNA_pol_B_thumb"/>
    <property type="match status" value="1"/>
</dbReference>
<dbReference type="Gene3D" id="3.20.20.140">
    <property type="entry name" value="Metal-dependent hydrolases"/>
    <property type="match status" value="1"/>
</dbReference>
<dbReference type="GO" id="GO:0003887">
    <property type="term" value="F:DNA-directed DNA polymerase activity"/>
    <property type="evidence" value="ECO:0007669"/>
    <property type="project" value="UniProtKB-KW"/>
</dbReference>
<dbReference type="GO" id="GO:0006281">
    <property type="term" value="P:DNA repair"/>
    <property type="evidence" value="ECO:0007669"/>
    <property type="project" value="UniProtKB-KW"/>
</dbReference>
<proteinExistence type="predicted"/>
<dbReference type="EC" id="2.7.7.7" evidence="3"/>
<comment type="function">
    <text evidence="20">Repair polymerase that plays a key role in base-excision repair. During this process, the damaged base is excised by specific DNA glycosylases, the DNA backbone is nicked at the abasic site by an apurinic/apyrimidic (AP) endonuclease, and POLB removes 5'-deoxyribose-phosphate from the preincised AP site acting as a 5'-deoxyribose-phosphate lyase (5'-dRP lyase); through its DNA polymerase activity, it adds one nucleotide to the 3' end of the arising single-nucleotide gap. Conducts 'gap-filling' DNA synthesis in a stepwise distributive fashion rather than in a processive fashion as for other DNA polymerases. It is also able to cleave sugar-phosphate bonds 3' to an intact AP site, acting as an AP lyase.</text>
</comment>
<evidence type="ECO:0000313" key="25">
    <source>
        <dbReference type="EMBL" id="ODS34241.1"/>
    </source>
</evidence>
<reference evidence="25 26" key="1">
    <citation type="submission" date="2016-07" db="EMBL/GenBank/DDBJ databases">
        <title>Draft genome of Scalindua rubra, obtained from a brine-seawater interface in the Red Sea, sheds light on salt adaptation in anammox bacteria.</title>
        <authorList>
            <person name="Speth D.R."/>
            <person name="Lagkouvardos I."/>
            <person name="Wang Y."/>
            <person name="Qian P.-Y."/>
            <person name="Dutilh B.E."/>
            <person name="Jetten M.S."/>
        </authorList>
    </citation>
    <scope>NUCLEOTIDE SEQUENCE [LARGE SCALE GENOMIC DNA]</scope>
    <source>
        <strain evidence="25">BSI-1</strain>
    </source>
</reference>
<dbReference type="Gene3D" id="1.10.150.20">
    <property type="entry name" value="5' to 3' exonuclease, C-terminal subdomain"/>
    <property type="match status" value="1"/>
</dbReference>
<dbReference type="Pfam" id="PF14716">
    <property type="entry name" value="HHH_8"/>
    <property type="match status" value="1"/>
</dbReference>
<comment type="catalytic activity">
    <reaction evidence="18">
        <text>2'-deoxyribonucleotide-(2'-deoxyribose 5'-phosphate)-2'-deoxyribonucleotide-DNA = a 3'-end 2'-deoxyribonucleotide-(2,3-dehydro-2,3-deoxyribose 5'-phosphate)-DNA + a 5'-end 5'-phospho-2'-deoxyribonucleoside-DNA + H(+)</text>
        <dbReference type="Rhea" id="RHEA:66592"/>
        <dbReference type="Rhea" id="RHEA-COMP:13180"/>
        <dbReference type="Rhea" id="RHEA-COMP:16897"/>
        <dbReference type="Rhea" id="RHEA-COMP:17067"/>
        <dbReference type="ChEBI" id="CHEBI:15378"/>
        <dbReference type="ChEBI" id="CHEBI:136412"/>
        <dbReference type="ChEBI" id="CHEBI:157695"/>
        <dbReference type="ChEBI" id="CHEBI:167181"/>
        <dbReference type="EC" id="4.2.99.18"/>
    </reaction>
</comment>
<dbReference type="InterPro" id="IPR037160">
    <property type="entry name" value="DNA_Pol_thumb_sf"/>
</dbReference>
<dbReference type="InterPro" id="IPR050243">
    <property type="entry name" value="PHP_phosphatase"/>
</dbReference>
<protein>
    <recommendedName>
        <fullName evidence="5">DNA polymerase beta</fullName>
        <ecNumber evidence="3">2.7.7.7</ecNumber>
        <ecNumber evidence="4">4.2.99.18</ecNumber>
    </recommendedName>
    <alternativeName>
        <fullName evidence="16">5'-deoxyribose-phosphate lyase</fullName>
    </alternativeName>
    <alternativeName>
        <fullName evidence="17">AP lyase</fullName>
    </alternativeName>
</protein>
<evidence type="ECO:0000256" key="21">
    <source>
        <dbReference type="ARBA" id="ARBA00049244"/>
    </source>
</evidence>
<keyword evidence="9" id="KW-0548">Nucleotidyltransferase</keyword>
<comment type="caution">
    <text evidence="25">The sequence shown here is derived from an EMBL/GenBank/DDBJ whole genome shotgun (WGS) entry which is preliminary data.</text>
</comment>
<dbReference type="InterPro" id="IPR043519">
    <property type="entry name" value="NT_sf"/>
</dbReference>
<dbReference type="InterPro" id="IPR002054">
    <property type="entry name" value="DNA-dir_DNA_pol_X"/>
</dbReference>
<keyword evidence="6" id="KW-0488">Methylation</keyword>
<dbReference type="InterPro" id="IPR016195">
    <property type="entry name" value="Pol/histidinol_Pase-like"/>
</dbReference>
<dbReference type="GO" id="GO:0003677">
    <property type="term" value="F:DNA binding"/>
    <property type="evidence" value="ECO:0007669"/>
    <property type="project" value="InterPro"/>
</dbReference>
<dbReference type="Pfam" id="PF14520">
    <property type="entry name" value="HHH_5"/>
    <property type="match status" value="1"/>
</dbReference>
<evidence type="ECO:0000256" key="18">
    <source>
        <dbReference type="ARBA" id="ARBA00044632"/>
    </source>
</evidence>
<dbReference type="SMART" id="SM00481">
    <property type="entry name" value="POLIIIAc"/>
    <property type="match status" value="1"/>
</dbReference>
<name>A0A1E3XF30_9BACT</name>
<dbReference type="SUPFAM" id="SSF81301">
    <property type="entry name" value="Nucleotidyltransferase"/>
    <property type="match status" value="1"/>
</dbReference>
<feature type="domain" description="Polymerase/histidinol phosphatase N-terminal" evidence="23">
    <location>
        <begin position="337"/>
        <end position="418"/>
    </location>
</feature>
<feature type="domain" description="Helix-hairpin-helix DNA-binding motif class 1" evidence="22">
    <location>
        <begin position="51"/>
        <end position="70"/>
    </location>
</feature>
<feature type="domain" description="Helix-hairpin-helix DNA-binding motif class 1" evidence="22">
    <location>
        <begin position="126"/>
        <end position="145"/>
    </location>
</feature>
<comment type="catalytic activity">
    <reaction evidence="21">
        <text>DNA(n) + a 2'-deoxyribonucleoside 5'-triphosphate = DNA(n+1) + diphosphate</text>
        <dbReference type="Rhea" id="RHEA:22508"/>
        <dbReference type="Rhea" id="RHEA-COMP:17339"/>
        <dbReference type="Rhea" id="RHEA-COMP:17340"/>
        <dbReference type="ChEBI" id="CHEBI:33019"/>
        <dbReference type="ChEBI" id="CHEBI:61560"/>
        <dbReference type="ChEBI" id="CHEBI:173112"/>
        <dbReference type="EC" id="2.7.7.7"/>
    </reaction>
</comment>
<dbReference type="InterPro" id="IPR029398">
    <property type="entry name" value="PolB_thumb"/>
</dbReference>
<evidence type="ECO:0000256" key="3">
    <source>
        <dbReference type="ARBA" id="ARBA00012417"/>
    </source>
</evidence>
<dbReference type="GO" id="GO:0042578">
    <property type="term" value="F:phosphoric ester hydrolase activity"/>
    <property type="evidence" value="ECO:0007669"/>
    <property type="project" value="TreeGrafter"/>
</dbReference>
<evidence type="ECO:0000256" key="6">
    <source>
        <dbReference type="ARBA" id="ARBA00022481"/>
    </source>
</evidence>
<evidence type="ECO:0000256" key="2">
    <source>
        <dbReference type="ARBA" id="ARBA00004496"/>
    </source>
</evidence>
<dbReference type="InterPro" id="IPR003583">
    <property type="entry name" value="Hlx-hairpin-Hlx_DNA-bd_motif"/>
</dbReference>
<evidence type="ECO:0000256" key="9">
    <source>
        <dbReference type="ARBA" id="ARBA00022695"/>
    </source>
</evidence>
<dbReference type="GO" id="GO:0008270">
    <property type="term" value="F:zinc ion binding"/>
    <property type="evidence" value="ECO:0007669"/>
    <property type="project" value="TreeGrafter"/>
</dbReference>
<evidence type="ECO:0000256" key="20">
    <source>
        <dbReference type="ARBA" id="ARBA00045548"/>
    </source>
</evidence>
<dbReference type="SUPFAM" id="SSF89550">
    <property type="entry name" value="PHP domain-like"/>
    <property type="match status" value="1"/>
</dbReference>
<feature type="domain" description="Helix-hairpin-helix DNA-binding motif class 1" evidence="22">
    <location>
        <begin position="91"/>
        <end position="110"/>
    </location>
</feature>
<dbReference type="InterPro" id="IPR010996">
    <property type="entry name" value="HHH_MUS81"/>
</dbReference>
<evidence type="ECO:0000256" key="12">
    <source>
        <dbReference type="ARBA" id="ARBA00022843"/>
    </source>
</evidence>
<keyword evidence="7" id="KW-0237">DNA synthesis</keyword>
<dbReference type="Gene3D" id="3.30.460.10">
    <property type="entry name" value="Beta Polymerase, domain 2"/>
    <property type="match status" value="1"/>
</dbReference>
<accession>A0A1E3XF30</accession>
<dbReference type="PRINTS" id="PR00870">
    <property type="entry name" value="DNAPOLXBETA"/>
</dbReference>
<keyword evidence="12" id="KW-0832">Ubl conjugation</keyword>
<evidence type="ECO:0000256" key="13">
    <source>
        <dbReference type="ARBA" id="ARBA00022932"/>
    </source>
</evidence>
<keyword evidence="15" id="KW-0234">DNA repair</keyword>
<dbReference type="SMART" id="SM00483">
    <property type="entry name" value="POLXc"/>
    <property type="match status" value="1"/>
</dbReference>
<evidence type="ECO:0000256" key="11">
    <source>
        <dbReference type="ARBA" id="ARBA00022763"/>
    </source>
</evidence>
<comment type="subcellular location">
    <subcellularLocation>
        <location evidence="2">Cytoplasm</location>
    </subcellularLocation>
</comment>
<dbReference type="SUPFAM" id="SSF47802">
    <property type="entry name" value="DNA polymerase beta, N-terminal domain-like"/>
    <property type="match status" value="1"/>
</dbReference>
<feature type="domain" description="DNA-directed DNA polymerase X" evidence="24">
    <location>
        <begin position="1"/>
        <end position="313"/>
    </location>
</feature>
<evidence type="ECO:0000256" key="17">
    <source>
        <dbReference type="ARBA" id="ARBA00035726"/>
    </source>
</evidence>
<evidence type="ECO:0000256" key="15">
    <source>
        <dbReference type="ARBA" id="ARBA00023204"/>
    </source>
</evidence>
<evidence type="ECO:0000256" key="16">
    <source>
        <dbReference type="ARBA" id="ARBA00035717"/>
    </source>
</evidence>
<dbReference type="EMBL" id="MAYW01000010">
    <property type="protein sequence ID" value="ODS34241.1"/>
    <property type="molecule type" value="Genomic_DNA"/>
</dbReference>
<sequence>MKNAEIASMFERIADVLELKGENNFRINSYRKVARVIGDLTHDIKEIAEAGKLEDIPGIGKSHAEKIEEFLQTGRMSKYEEVMEGVSEETVTMMHISGLGPKTVIMLNKELGIERISQLEEAIKQGRLKGLKGIAEKKIENILKGIKLFRTSQERIALGVAFPVVNRIVNQLKDVKGVSAIQPAGSLRRMKETVGDIDILCAGKQGRKIIQSFVNLPEVSEILAAGVTKGSVRMDEGLQVDLRVVEKDSFGSALQYFTGSKAHNIHLRDIARKKGLKISEYGIFREKKKLGGRLEEDIYKKLGMELVPPELREDRGEIEASQEGRLPKLIELKDIKGDLHVHSNWTDGSSTFEEIARYARKCGYEYCVISDHTKSTRIAHGLDEERLLKEIEEINKINKKLSGDGFRLIKASECDIKNDGSMDISDKVLAKLDIVLGAIHAGFKQSKEQITERILASIHNPYVNIIVHPTGRLMSQREGYEVDMDKVMEAAAKTGTALEINSFWDRLDLNDVNARKAKEMGVKVAISTDAHHLDQMWMMQLGVGVARRAWLVKQDIINTWPIKKLLEFCKRKTKHKT</sequence>
<dbReference type="AlphaFoldDB" id="A0A1E3XF30"/>
<dbReference type="PANTHER" id="PTHR36928:SF1">
    <property type="entry name" value="PHOSPHATASE YCDX-RELATED"/>
    <property type="match status" value="1"/>
</dbReference>
<comment type="catalytic activity">
    <reaction evidence="19">
        <text>a 5'-end 2'-deoxyribose-2'-deoxyribonucleotide-DNA = (2E,4S)-4-hydroxypenten-2-al-5-phosphate + a 5'-end 5'-phospho-2'-deoxyribonucleoside-DNA + H(+)</text>
        <dbReference type="Rhea" id="RHEA:76255"/>
        <dbReference type="Rhea" id="RHEA-COMP:13180"/>
        <dbReference type="Rhea" id="RHEA-COMP:18657"/>
        <dbReference type="ChEBI" id="CHEBI:15378"/>
        <dbReference type="ChEBI" id="CHEBI:136412"/>
        <dbReference type="ChEBI" id="CHEBI:195194"/>
        <dbReference type="ChEBI" id="CHEBI:195195"/>
    </reaction>
</comment>
<dbReference type="Pfam" id="PF02811">
    <property type="entry name" value="PHP"/>
    <property type="match status" value="1"/>
</dbReference>
<comment type="cofactor">
    <cofactor evidence="1">
        <name>Mg(2+)</name>
        <dbReference type="ChEBI" id="CHEBI:18420"/>
    </cofactor>
</comment>
<evidence type="ECO:0000256" key="1">
    <source>
        <dbReference type="ARBA" id="ARBA00001946"/>
    </source>
</evidence>
<dbReference type="InterPro" id="IPR003141">
    <property type="entry name" value="Pol/His_phosphatase_N"/>
</dbReference>
<keyword evidence="8" id="KW-0808">Transferase</keyword>
<dbReference type="PATRIC" id="fig|1872076.5.peg.710"/>
<dbReference type="Proteomes" id="UP000094056">
    <property type="component" value="Unassembled WGS sequence"/>
</dbReference>
<evidence type="ECO:0000256" key="7">
    <source>
        <dbReference type="ARBA" id="ARBA00022634"/>
    </source>
</evidence>
<dbReference type="InterPro" id="IPR027421">
    <property type="entry name" value="DNA_pol_lamdba_lyase_dom_sf"/>
</dbReference>
<dbReference type="InterPro" id="IPR004013">
    <property type="entry name" value="PHP_dom"/>
</dbReference>
<dbReference type="EC" id="4.2.99.18" evidence="4"/>
<dbReference type="FunFam" id="3.20.20.140:FF:000047">
    <property type="entry name" value="PHP domain-containing protein"/>
    <property type="match status" value="1"/>
</dbReference>
<dbReference type="GO" id="GO:0005829">
    <property type="term" value="C:cytosol"/>
    <property type="evidence" value="ECO:0007669"/>
    <property type="project" value="TreeGrafter"/>
</dbReference>
<dbReference type="CDD" id="cd07436">
    <property type="entry name" value="PHP_PolX"/>
    <property type="match status" value="1"/>
</dbReference>
<keyword evidence="13" id="KW-0239">DNA-directed DNA polymerase</keyword>
<organism evidence="25 26">
    <name type="scientific">Candidatus Scalindua rubra</name>
    <dbReference type="NCBI Taxonomy" id="1872076"/>
    <lineage>
        <taxon>Bacteria</taxon>
        <taxon>Pseudomonadati</taxon>
        <taxon>Planctomycetota</taxon>
        <taxon>Candidatus Brocadiia</taxon>
        <taxon>Candidatus Brocadiales</taxon>
        <taxon>Candidatus Scalinduaceae</taxon>
        <taxon>Candidatus Scalindua</taxon>
    </lineage>
</organism>
<dbReference type="PIRSF" id="PIRSF005047">
    <property type="entry name" value="UCP005047_YshC"/>
    <property type="match status" value="1"/>
</dbReference>
<evidence type="ECO:0000259" key="22">
    <source>
        <dbReference type="SMART" id="SM00278"/>
    </source>
</evidence>
<evidence type="ECO:0000259" key="24">
    <source>
        <dbReference type="SMART" id="SM00483"/>
    </source>
</evidence>
<dbReference type="GO" id="GO:0140078">
    <property type="term" value="F:class I DNA-(apurinic or apyrimidinic site) endonuclease activity"/>
    <property type="evidence" value="ECO:0007669"/>
    <property type="project" value="UniProtKB-EC"/>
</dbReference>
<evidence type="ECO:0000256" key="14">
    <source>
        <dbReference type="ARBA" id="ARBA00023053"/>
    </source>
</evidence>
<evidence type="ECO:0000313" key="26">
    <source>
        <dbReference type="Proteomes" id="UP000094056"/>
    </source>
</evidence>
<dbReference type="Gene3D" id="3.30.210.10">
    <property type="entry name" value="DNA polymerase, thumb domain"/>
    <property type="match status" value="1"/>
</dbReference>
<keyword evidence="10" id="KW-0235">DNA replication</keyword>
<dbReference type="Gene3D" id="1.10.150.110">
    <property type="entry name" value="DNA polymerase beta, N-terminal domain-like"/>
    <property type="match status" value="1"/>
</dbReference>
<evidence type="ECO:0000256" key="5">
    <source>
        <dbReference type="ARBA" id="ARBA00020020"/>
    </source>
</evidence>
<evidence type="ECO:0000256" key="4">
    <source>
        <dbReference type="ARBA" id="ARBA00012720"/>
    </source>
</evidence>
<dbReference type="InterPro" id="IPR002008">
    <property type="entry name" value="DNA_pol_X_beta-like"/>
</dbReference>
<evidence type="ECO:0000259" key="23">
    <source>
        <dbReference type="SMART" id="SM00481"/>
    </source>
</evidence>
<keyword evidence="11" id="KW-0227">DNA damage</keyword>
<dbReference type="NCBIfam" id="NF006375">
    <property type="entry name" value="PRK08609.1"/>
    <property type="match status" value="1"/>
</dbReference>
<evidence type="ECO:0000256" key="19">
    <source>
        <dbReference type="ARBA" id="ARBA00044678"/>
    </source>
</evidence>
<gene>
    <name evidence="25" type="ORF">SCARUB_00615</name>
</gene>
<dbReference type="SMART" id="SM00278">
    <property type="entry name" value="HhH1"/>
    <property type="match status" value="3"/>
</dbReference>
<keyword evidence="14" id="KW-0915">Sodium</keyword>
<dbReference type="CDD" id="cd00141">
    <property type="entry name" value="NT_POLXc"/>
    <property type="match status" value="1"/>
</dbReference>
<dbReference type="PANTHER" id="PTHR36928">
    <property type="entry name" value="PHOSPHATASE YCDX-RELATED"/>
    <property type="match status" value="1"/>
</dbReference>